<accession>A0A7R8ZKU6</accession>
<sequence length="199" mass="19067">MVAATATVVAIAATAGAAAPAAAAGIQAGLAMGTGGSIATATGVTAASTAATVGTTAALGGTAGAMAGAGATAGAGLATAAGAGVGAASGAGAGTAMTAMTAGVLSGPVGWICLGASASNAAKYTFDCWKQVVHEEDPSPSKGRLLQEMFDDPRVIAVETICDEAGGVSHLVLENAWQERFRVDFYQLEDQIAGHATQL</sequence>
<dbReference type="AlphaFoldDB" id="A0A7R8ZKU6"/>
<gene>
    <name evidence="1" type="ORF">CTOB1V02_LOCUS6279</name>
</gene>
<organism evidence="1">
    <name type="scientific">Cyprideis torosa</name>
    <dbReference type="NCBI Taxonomy" id="163714"/>
    <lineage>
        <taxon>Eukaryota</taxon>
        <taxon>Metazoa</taxon>
        <taxon>Ecdysozoa</taxon>
        <taxon>Arthropoda</taxon>
        <taxon>Crustacea</taxon>
        <taxon>Oligostraca</taxon>
        <taxon>Ostracoda</taxon>
        <taxon>Podocopa</taxon>
        <taxon>Podocopida</taxon>
        <taxon>Cytherocopina</taxon>
        <taxon>Cytheroidea</taxon>
        <taxon>Cytherideidae</taxon>
        <taxon>Cyprideis</taxon>
    </lineage>
</organism>
<proteinExistence type="predicted"/>
<name>A0A7R8ZKU6_9CRUS</name>
<evidence type="ECO:0000313" key="1">
    <source>
        <dbReference type="EMBL" id="CAD7228396.1"/>
    </source>
</evidence>
<reference evidence="1" key="1">
    <citation type="submission" date="2020-11" db="EMBL/GenBank/DDBJ databases">
        <authorList>
            <person name="Tran Van P."/>
        </authorList>
    </citation>
    <scope>NUCLEOTIDE SEQUENCE</scope>
</reference>
<dbReference type="OrthoDB" id="3553439at2759"/>
<protein>
    <submittedName>
        <fullName evidence="1">Uncharacterized protein</fullName>
    </submittedName>
</protein>
<dbReference type="EMBL" id="OB661518">
    <property type="protein sequence ID" value="CAD7228396.1"/>
    <property type="molecule type" value="Genomic_DNA"/>
</dbReference>